<dbReference type="Gene3D" id="3.10.100.10">
    <property type="entry name" value="Mannose-Binding Protein A, subunit A"/>
    <property type="match status" value="1"/>
</dbReference>
<sequence length="246" mass="28355">MSEIADYMNYTEKGGERVEMVVDIYDSVDAVKDYKPNAETEALDVKSLEAEPTGETAWCRHYRLTAVCVVMLCVLLLTAITVLWIKYNNLNKERDQLQLERDQYHQELSNLHSVLSNLGWRFFSTSIYNISTEKKNWNKSRQDCRNKGADLVIINSREEQEFINKSFGGTQAWIGLTDRVTEGEFKWVDGSPLNTKFWWDGEPNDFKNREDCAITGYAEAKSNMSTWADFPCDSSVVGICEMKMFN</sequence>
<name>A0A9D3MZX2_9TELE</name>
<dbReference type="InterPro" id="IPR016187">
    <property type="entry name" value="CTDL_fold"/>
</dbReference>
<keyword evidence="3" id="KW-0812">Transmembrane</keyword>
<comment type="caution">
    <text evidence="5">The sequence shown here is derived from an EMBL/GenBank/DDBJ whole genome shotgun (WGS) entry which is preliminary data.</text>
</comment>
<evidence type="ECO:0000259" key="4">
    <source>
        <dbReference type="PROSITE" id="PS50041"/>
    </source>
</evidence>
<dbReference type="InterPro" id="IPR016186">
    <property type="entry name" value="C-type_lectin-like/link_sf"/>
</dbReference>
<dbReference type="Proteomes" id="UP000824219">
    <property type="component" value="Linkage Group LG29"/>
</dbReference>
<feature type="coiled-coil region" evidence="2">
    <location>
        <begin position="87"/>
        <end position="114"/>
    </location>
</feature>
<evidence type="ECO:0000313" key="6">
    <source>
        <dbReference type="Proteomes" id="UP000824219"/>
    </source>
</evidence>
<dbReference type="InterPro" id="IPR050111">
    <property type="entry name" value="C-type_lectin/snaclec_domain"/>
</dbReference>
<protein>
    <recommendedName>
        <fullName evidence="4">C-type lectin domain-containing protein</fullName>
    </recommendedName>
</protein>
<evidence type="ECO:0000256" key="2">
    <source>
        <dbReference type="SAM" id="Coils"/>
    </source>
</evidence>
<dbReference type="Pfam" id="PF00059">
    <property type="entry name" value="Lectin_C"/>
    <property type="match status" value="1"/>
</dbReference>
<accession>A0A9D3MZX2</accession>
<dbReference type="PANTHER" id="PTHR22803">
    <property type="entry name" value="MANNOSE, PHOSPHOLIPASE, LECTIN RECEPTOR RELATED"/>
    <property type="match status" value="1"/>
</dbReference>
<dbReference type="SUPFAM" id="SSF56436">
    <property type="entry name" value="C-type lectin-like"/>
    <property type="match status" value="1"/>
</dbReference>
<dbReference type="InterPro" id="IPR033989">
    <property type="entry name" value="CD209-like_CTLD"/>
</dbReference>
<keyword evidence="3" id="KW-1133">Transmembrane helix</keyword>
<keyword evidence="6" id="KW-1185">Reference proteome</keyword>
<organism evidence="5 6">
    <name type="scientific">Hemibagrus wyckioides</name>
    <dbReference type="NCBI Taxonomy" id="337641"/>
    <lineage>
        <taxon>Eukaryota</taxon>
        <taxon>Metazoa</taxon>
        <taxon>Chordata</taxon>
        <taxon>Craniata</taxon>
        <taxon>Vertebrata</taxon>
        <taxon>Euteleostomi</taxon>
        <taxon>Actinopterygii</taxon>
        <taxon>Neopterygii</taxon>
        <taxon>Teleostei</taxon>
        <taxon>Ostariophysi</taxon>
        <taxon>Siluriformes</taxon>
        <taxon>Bagridae</taxon>
        <taxon>Hemibagrus</taxon>
    </lineage>
</organism>
<dbReference type="SMART" id="SM00034">
    <property type="entry name" value="CLECT"/>
    <property type="match status" value="1"/>
</dbReference>
<dbReference type="OrthoDB" id="6133475at2759"/>
<dbReference type="PROSITE" id="PS50041">
    <property type="entry name" value="C_TYPE_LECTIN_2"/>
    <property type="match status" value="1"/>
</dbReference>
<dbReference type="EMBL" id="JAHKSW010000029">
    <property type="protein sequence ID" value="KAG7313931.1"/>
    <property type="molecule type" value="Genomic_DNA"/>
</dbReference>
<dbReference type="InterPro" id="IPR001304">
    <property type="entry name" value="C-type_lectin-like"/>
</dbReference>
<gene>
    <name evidence="5" type="ORF">KOW79_022427</name>
</gene>
<dbReference type="GO" id="GO:0030246">
    <property type="term" value="F:carbohydrate binding"/>
    <property type="evidence" value="ECO:0007669"/>
    <property type="project" value="UniProtKB-KW"/>
</dbReference>
<keyword evidence="1" id="KW-0430">Lectin</keyword>
<evidence type="ECO:0000313" key="5">
    <source>
        <dbReference type="EMBL" id="KAG7313931.1"/>
    </source>
</evidence>
<dbReference type="CDD" id="cd03590">
    <property type="entry name" value="CLECT_DC-SIGN_like"/>
    <property type="match status" value="1"/>
</dbReference>
<keyword evidence="2" id="KW-0175">Coiled coil</keyword>
<dbReference type="AlphaFoldDB" id="A0A9D3MZX2"/>
<reference evidence="5 6" key="1">
    <citation type="submission" date="2021-06" db="EMBL/GenBank/DDBJ databases">
        <title>Chromosome-level genome assembly of the red-tail catfish (Hemibagrus wyckioides).</title>
        <authorList>
            <person name="Shao F."/>
        </authorList>
    </citation>
    <scope>NUCLEOTIDE SEQUENCE [LARGE SCALE GENOMIC DNA]</scope>
    <source>
        <strain evidence="5">EC202008001</strain>
        <tissue evidence="5">Blood</tissue>
    </source>
</reference>
<keyword evidence="3" id="KW-0472">Membrane</keyword>
<feature type="domain" description="C-type lectin" evidence="4">
    <location>
        <begin position="123"/>
        <end position="241"/>
    </location>
</feature>
<evidence type="ECO:0000256" key="1">
    <source>
        <dbReference type="ARBA" id="ARBA00022734"/>
    </source>
</evidence>
<evidence type="ECO:0000256" key="3">
    <source>
        <dbReference type="SAM" id="Phobius"/>
    </source>
</evidence>
<feature type="transmembrane region" description="Helical" evidence="3">
    <location>
        <begin position="64"/>
        <end position="85"/>
    </location>
</feature>
<proteinExistence type="predicted"/>